<dbReference type="Proteomes" id="UP000027746">
    <property type="component" value="Unassembled WGS sequence"/>
</dbReference>
<dbReference type="Pfam" id="PF02563">
    <property type="entry name" value="Poly_export"/>
    <property type="match status" value="1"/>
</dbReference>
<feature type="domain" description="Polysaccharide export protein N-terminal" evidence="4">
    <location>
        <begin position="38"/>
        <end position="114"/>
    </location>
</feature>
<accession>A0A073J170</accession>
<evidence type="ECO:0000259" key="6">
    <source>
        <dbReference type="Pfam" id="PF25994"/>
    </source>
</evidence>
<dbReference type="Pfam" id="PF10531">
    <property type="entry name" value="SLBB"/>
    <property type="match status" value="1"/>
</dbReference>
<gene>
    <name evidence="7" type="ORF">SUH3_21510</name>
</gene>
<sequence>MVVLMCYFPHINVLFLCRTMLLAVAMAAFSPTGSATAASPDGYMISVGDELEFDILDDNDPPQRFVVGREGAVQLPFIGGVVVGDMSVGDARQLIQRTYVQREIFVDPQIELSIGSFRPISVLGDVKNPGNFDYQPQMTAEQAVGMAGGPSISANNEEARVLELRTLEGSLNSLQFELGLLAAQYARAQAQLKHEESAVWEGVPPQIRRAISREIFEEHRTEEDRIIALQAQDAATRRKLLSDAVEETKVRIGLLEERREVQSSVLERSRAEVERATALADRGLIPKNSLNAKELEVSQAQTQLLQLREQASAAKIEQAELRSRLSQFDTELEKQLLTEAQRTLSEINKALSTRASLEDRTLLLRQWMSAAAGLETELLLEYQIRRRRGDQTENIVVKPFDEILPGDLLVIVVKPPEALGQPG</sequence>
<dbReference type="EMBL" id="JAMD01000006">
    <property type="protein sequence ID" value="KEJ95565.1"/>
    <property type="molecule type" value="Genomic_DNA"/>
</dbReference>
<dbReference type="InterPro" id="IPR049712">
    <property type="entry name" value="Poly_export"/>
</dbReference>
<dbReference type="InterPro" id="IPR003715">
    <property type="entry name" value="Poly_export_N"/>
</dbReference>
<evidence type="ECO:0000256" key="1">
    <source>
        <dbReference type="ARBA" id="ARBA00022729"/>
    </source>
</evidence>
<dbReference type="Gene3D" id="3.10.560.10">
    <property type="entry name" value="Outer membrane lipoprotein wza domain like"/>
    <property type="match status" value="1"/>
</dbReference>
<proteinExistence type="predicted"/>
<feature type="signal peptide" evidence="3">
    <location>
        <begin position="1"/>
        <end position="37"/>
    </location>
</feature>
<evidence type="ECO:0000256" key="2">
    <source>
        <dbReference type="SAM" id="Coils"/>
    </source>
</evidence>
<evidence type="ECO:0000259" key="5">
    <source>
        <dbReference type="Pfam" id="PF10531"/>
    </source>
</evidence>
<dbReference type="PANTHER" id="PTHR33619:SF3">
    <property type="entry name" value="POLYSACCHARIDE EXPORT PROTEIN GFCE-RELATED"/>
    <property type="match status" value="1"/>
</dbReference>
<protein>
    <submittedName>
        <fullName evidence="7">Uncharacterized protein</fullName>
    </submittedName>
</protein>
<evidence type="ECO:0000259" key="4">
    <source>
        <dbReference type="Pfam" id="PF02563"/>
    </source>
</evidence>
<dbReference type="InterPro" id="IPR019554">
    <property type="entry name" value="Soluble_ligand-bd"/>
</dbReference>
<keyword evidence="8" id="KW-1185">Reference proteome</keyword>
<comment type="caution">
    <text evidence="7">The sequence shown here is derived from an EMBL/GenBank/DDBJ whole genome shotgun (WGS) entry which is preliminary data.</text>
</comment>
<dbReference type="PANTHER" id="PTHR33619">
    <property type="entry name" value="POLYSACCHARIDE EXPORT PROTEIN GFCE-RELATED"/>
    <property type="match status" value="1"/>
</dbReference>
<evidence type="ECO:0000313" key="8">
    <source>
        <dbReference type="Proteomes" id="UP000027746"/>
    </source>
</evidence>
<feature type="domain" description="AprE-like long alpha-helical hairpin" evidence="6">
    <location>
        <begin position="170"/>
        <end position="360"/>
    </location>
</feature>
<feature type="coiled-coil region" evidence="2">
    <location>
        <begin position="290"/>
        <end position="324"/>
    </location>
</feature>
<dbReference type="GO" id="GO:0015159">
    <property type="term" value="F:polysaccharide transmembrane transporter activity"/>
    <property type="evidence" value="ECO:0007669"/>
    <property type="project" value="InterPro"/>
</dbReference>
<feature type="chain" id="PRO_5001690204" evidence="3">
    <location>
        <begin position="38"/>
        <end position="423"/>
    </location>
</feature>
<keyword evidence="1 3" id="KW-0732">Signal</keyword>
<evidence type="ECO:0000256" key="3">
    <source>
        <dbReference type="SAM" id="SignalP"/>
    </source>
</evidence>
<dbReference type="InterPro" id="IPR058781">
    <property type="entry name" value="HH_AprE-like"/>
</dbReference>
<evidence type="ECO:0000313" key="7">
    <source>
        <dbReference type="EMBL" id="KEJ95565.1"/>
    </source>
</evidence>
<name>A0A073J170_9RHOB</name>
<dbReference type="Pfam" id="PF25994">
    <property type="entry name" value="HH_AprE"/>
    <property type="match status" value="1"/>
</dbReference>
<reference evidence="7 8" key="1">
    <citation type="submission" date="2014-01" db="EMBL/GenBank/DDBJ databases">
        <title>Sulfitobacter sp. H3 (MCCC 1A00686) Genome Sequencing.</title>
        <authorList>
            <person name="Lai Q."/>
            <person name="Hong Z."/>
        </authorList>
    </citation>
    <scope>NUCLEOTIDE SEQUENCE [LARGE SCALE GENOMIC DNA]</scope>
    <source>
        <strain evidence="7 8">H3</strain>
    </source>
</reference>
<dbReference type="AlphaFoldDB" id="A0A073J170"/>
<dbReference type="Gene3D" id="3.30.1950.10">
    <property type="entry name" value="wza like domain"/>
    <property type="match status" value="1"/>
</dbReference>
<feature type="domain" description="Soluble ligand binding" evidence="5">
    <location>
        <begin position="120"/>
        <end position="159"/>
    </location>
</feature>
<organism evidence="7 8">
    <name type="scientific">Pseudosulfitobacter pseudonitzschiae</name>
    <dbReference type="NCBI Taxonomy" id="1402135"/>
    <lineage>
        <taxon>Bacteria</taxon>
        <taxon>Pseudomonadati</taxon>
        <taxon>Pseudomonadota</taxon>
        <taxon>Alphaproteobacteria</taxon>
        <taxon>Rhodobacterales</taxon>
        <taxon>Roseobacteraceae</taxon>
        <taxon>Pseudosulfitobacter</taxon>
    </lineage>
</organism>
<keyword evidence="2" id="KW-0175">Coiled coil</keyword>